<gene>
    <name evidence="3" type="ORF">SAMN04487928_1275</name>
</gene>
<proteinExistence type="predicted"/>
<feature type="signal peptide" evidence="2">
    <location>
        <begin position="1"/>
        <end position="25"/>
    </location>
</feature>
<protein>
    <submittedName>
        <fullName evidence="3">Uncharacterized protein</fullName>
    </submittedName>
</protein>
<keyword evidence="4" id="KW-1185">Reference proteome</keyword>
<feature type="chain" id="PRO_5010378262" evidence="2">
    <location>
        <begin position="26"/>
        <end position="572"/>
    </location>
</feature>
<evidence type="ECO:0000313" key="4">
    <source>
        <dbReference type="Proteomes" id="UP000182624"/>
    </source>
</evidence>
<sequence length="572" mass="64818">MKRNSFIKALCLCLSISTLSGCSFAKKEEDSSEKETTVTEMSGNLEDSAVTDASEDEKIDLVTAQQEFAENPKDINSYIKVRKAISQEKEELLSSDKDDDTKISELNVLNQKEYIDQISLLYGIPADDLDISMFWNSSQGVFYDPRMKGGLGDGEIETNTITAEDGTICEWVNDEEIYDIYPVDIVDAVNKYRMNILLLEAENRGTAPDGIRPKGMDVIYPNANINLPTNDVKSLGDDLIPGYNLISCNGSKAIVLSFESFYGETKTITINGQEVTVYNYNDTIDEDSPVYNQKLRDMDVWELWEEDIVRLYDKPYPFNTGLLRMWMYDENAFEILWLDPESPIKVSMFSDNRQEYLNNVHQYLAETFHEYGYSWDELTYQNYRDTMAKYYAKQKRDYQELVQRSRAEFKKAMEQFAKSSSLIENMDFDDNNDSSESAAATEVTQVEEAQPESNVITDGDSWNQIIVGDIVPVAGKVPVTCYTHISNGHILAQLYDENYGIVSSADLTPYGMDHTNYKYVYFTMVANIGNGTAIWQIAGTDDASMSGNLGYHDQGTIETEQGESSIEQYDGN</sequence>
<dbReference type="RefSeq" id="WP_074890559.1">
    <property type="nucleotide sequence ID" value="NZ_FOXO01000027.1"/>
</dbReference>
<keyword evidence="2" id="KW-0732">Signal</keyword>
<feature type="region of interest" description="Disordered" evidence="1">
    <location>
        <begin position="549"/>
        <end position="572"/>
    </location>
</feature>
<dbReference type="EMBL" id="FOXO01000027">
    <property type="protein sequence ID" value="SFQ25297.1"/>
    <property type="molecule type" value="Genomic_DNA"/>
</dbReference>
<dbReference type="AlphaFoldDB" id="A0A1I5X0S2"/>
<dbReference type="Proteomes" id="UP000182624">
    <property type="component" value="Unassembled WGS sequence"/>
</dbReference>
<feature type="region of interest" description="Disordered" evidence="1">
    <location>
        <begin position="427"/>
        <end position="456"/>
    </location>
</feature>
<evidence type="ECO:0000256" key="2">
    <source>
        <dbReference type="SAM" id="SignalP"/>
    </source>
</evidence>
<feature type="compositionally biased region" description="Polar residues" evidence="1">
    <location>
        <begin position="556"/>
        <end position="572"/>
    </location>
</feature>
<dbReference type="OrthoDB" id="2077311at2"/>
<reference evidence="4" key="1">
    <citation type="submission" date="2016-10" db="EMBL/GenBank/DDBJ databases">
        <authorList>
            <person name="Varghese N."/>
            <person name="Submissions S."/>
        </authorList>
    </citation>
    <scope>NUCLEOTIDE SEQUENCE [LARGE SCALE GENOMIC DNA]</scope>
    <source>
        <strain evidence="4">P18</strain>
    </source>
</reference>
<feature type="compositionally biased region" description="Low complexity" evidence="1">
    <location>
        <begin position="436"/>
        <end position="448"/>
    </location>
</feature>
<evidence type="ECO:0000256" key="1">
    <source>
        <dbReference type="SAM" id="MobiDB-lite"/>
    </source>
</evidence>
<organism evidence="3 4">
    <name type="scientific">Butyrivibrio proteoclasticus</name>
    <dbReference type="NCBI Taxonomy" id="43305"/>
    <lineage>
        <taxon>Bacteria</taxon>
        <taxon>Bacillati</taxon>
        <taxon>Bacillota</taxon>
        <taxon>Clostridia</taxon>
        <taxon>Lachnospirales</taxon>
        <taxon>Lachnospiraceae</taxon>
        <taxon>Butyrivibrio</taxon>
    </lineage>
</organism>
<dbReference type="PROSITE" id="PS51257">
    <property type="entry name" value="PROKAR_LIPOPROTEIN"/>
    <property type="match status" value="1"/>
</dbReference>
<accession>A0A1I5X0S2</accession>
<name>A0A1I5X0S2_9FIRM</name>
<evidence type="ECO:0000313" key="3">
    <source>
        <dbReference type="EMBL" id="SFQ25297.1"/>
    </source>
</evidence>